<gene>
    <name evidence="1" type="ORF">SAMN05444167_0660</name>
</gene>
<organism evidence="1 2">
    <name type="scientific">Terriglobus roseus</name>
    <dbReference type="NCBI Taxonomy" id="392734"/>
    <lineage>
        <taxon>Bacteria</taxon>
        <taxon>Pseudomonadati</taxon>
        <taxon>Acidobacteriota</taxon>
        <taxon>Terriglobia</taxon>
        <taxon>Terriglobales</taxon>
        <taxon>Acidobacteriaceae</taxon>
        <taxon>Terriglobus</taxon>
    </lineage>
</organism>
<dbReference type="RefSeq" id="WP_083343895.1">
    <property type="nucleotide sequence ID" value="NZ_LT629690.1"/>
</dbReference>
<evidence type="ECO:0000313" key="2">
    <source>
        <dbReference type="Proteomes" id="UP000182427"/>
    </source>
</evidence>
<accession>A0A1G7GDW6</accession>
<proteinExistence type="predicted"/>
<keyword evidence="2" id="KW-1185">Reference proteome</keyword>
<reference evidence="1 2" key="1">
    <citation type="submission" date="2016-10" db="EMBL/GenBank/DDBJ databases">
        <authorList>
            <person name="de Groot N.N."/>
        </authorList>
    </citation>
    <scope>NUCLEOTIDE SEQUENCE [LARGE SCALE GENOMIC DNA]</scope>
    <source>
        <strain evidence="1 2">GAS232</strain>
    </source>
</reference>
<name>A0A1G7GDW6_9BACT</name>
<dbReference type="Proteomes" id="UP000182427">
    <property type="component" value="Chromosome I"/>
</dbReference>
<dbReference type="EMBL" id="LT629690">
    <property type="protein sequence ID" value="SDE86281.1"/>
    <property type="molecule type" value="Genomic_DNA"/>
</dbReference>
<evidence type="ECO:0000313" key="1">
    <source>
        <dbReference type="EMBL" id="SDE86281.1"/>
    </source>
</evidence>
<protein>
    <submittedName>
        <fullName evidence="1">Uncharacterized protein</fullName>
    </submittedName>
</protein>
<sequence length="121" mass="12763">MILVAHERTTSLGEISAIGQPILFGIEQGDGMHRHNQLLICATSGTLTCAEPALEVSLDEGGSWFALKPHSSDLTAEVSGDLVPVAGICKFNILGLHDAQYRFCFSAGVVNVPVMILATVA</sequence>
<dbReference type="AlphaFoldDB" id="A0A1G7GDW6"/>